<organism evidence="5 6">
    <name type="scientific">Candidatus Alloenteromonas pullicola</name>
    <dbReference type="NCBI Taxonomy" id="2840784"/>
    <lineage>
        <taxon>Bacteria</taxon>
        <taxon>Bacillati</taxon>
        <taxon>Bacillota</taxon>
        <taxon>Bacillota incertae sedis</taxon>
        <taxon>Candidatus Alloenteromonas</taxon>
    </lineage>
</organism>
<evidence type="ECO:0000256" key="3">
    <source>
        <dbReference type="ARBA" id="ARBA00022729"/>
    </source>
</evidence>
<dbReference type="PANTHER" id="PTHR46847:SF1">
    <property type="entry name" value="D-ALLOSE-BINDING PERIPLASMIC PROTEIN-RELATED"/>
    <property type="match status" value="1"/>
</dbReference>
<dbReference type="InterPro" id="IPR028082">
    <property type="entry name" value="Peripla_BP_I"/>
</dbReference>
<evidence type="ECO:0000313" key="5">
    <source>
        <dbReference type="EMBL" id="HIU44673.1"/>
    </source>
</evidence>
<sequence>MKANKAVFSFLLLGGLLLSCSPKRKSLSIFAYAQDDTYILSLFDSLRGDLKDYDCSFFYADRDQNAQNRDIIRQIENGADAVLVNLVDRLAASAIVEKAYLSDVPCIFLNRKPLEGDLDPQDGDEYASWVKQNCFYVGSYPSYEGEAQADIAHAFFSYFGGFASSRFDKNGDGAIQVCMLKGEQGHQDAEERTLSSLSRLEELGYRVELLYSFSCDWERSVAEEKTSSISLDGVELVLSNNDDMALGMLDHLKSVRQTGRPIYDEFFPIIGVDGTAEGEQAVKSSEMIGTVKNDNAAQSSCAAKLIRHLLDGGDMPIETEGLLKQGNYYYSEGEAIKSPFFSAFLPLAK</sequence>
<dbReference type="GO" id="GO:0030246">
    <property type="term" value="F:carbohydrate binding"/>
    <property type="evidence" value="ECO:0007669"/>
    <property type="project" value="UniProtKB-ARBA"/>
</dbReference>
<dbReference type="EMBL" id="DVMV01000001">
    <property type="protein sequence ID" value="HIU44673.1"/>
    <property type="molecule type" value="Genomic_DNA"/>
</dbReference>
<protein>
    <submittedName>
        <fullName evidence="5">Substrate-binding domain-containing protein</fullName>
    </submittedName>
</protein>
<dbReference type="GO" id="GO:0030313">
    <property type="term" value="C:cell envelope"/>
    <property type="evidence" value="ECO:0007669"/>
    <property type="project" value="UniProtKB-SubCell"/>
</dbReference>
<keyword evidence="3" id="KW-0732">Signal</keyword>
<evidence type="ECO:0000256" key="2">
    <source>
        <dbReference type="ARBA" id="ARBA00007639"/>
    </source>
</evidence>
<feature type="domain" description="Periplasmic binding protein" evidence="4">
    <location>
        <begin position="32"/>
        <end position="313"/>
    </location>
</feature>
<comment type="subcellular location">
    <subcellularLocation>
        <location evidence="1">Cell envelope</location>
    </subcellularLocation>
</comment>
<dbReference type="InterPro" id="IPR025997">
    <property type="entry name" value="SBP_2_dom"/>
</dbReference>
<dbReference type="PANTHER" id="PTHR46847">
    <property type="entry name" value="D-ALLOSE-BINDING PERIPLASMIC PROTEIN-RELATED"/>
    <property type="match status" value="1"/>
</dbReference>
<dbReference type="Proteomes" id="UP000824070">
    <property type="component" value="Unassembled WGS sequence"/>
</dbReference>
<evidence type="ECO:0000256" key="1">
    <source>
        <dbReference type="ARBA" id="ARBA00004196"/>
    </source>
</evidence>
<reference evidence="5" key="2">
    <citation type="journal article" date="2021" name="PeerJ">
        <title>Extensive microbial diversity within the chicken gut microbiome revealed by metagenomics and culture.</title>
        <authorList>
            <person name="Gilroy R."/>
            <person name="Ravi A."/>
            <person name="Getino M."/>
            <person name="Pursley I."/>
            <person name="Horton D.L."/>
            <person name="Alikhan N.F."/>
            <person name="Baker D."/>
            <person name="Gharbi K."/>
            <person name="Hall N."/>
            <person name="Watson M."/>
            <person name="Adriaenssens E.M."/>
            <person name="Foster-Nyarko E."/>
            <person name="Jarju S."/>
            <person name="Secka A."/>
            <person name="Antonio M."/>
            <person name="Oren A."/>
            <person name="Chaudhuri R.R."/>
            <person name="La Ragione R."/>
            <person name="Hildebrand F."/>
            <person name="Pallen M.J."/>
        </authorList>
    </citation>
    <scope>NUCLEOTIDE SEQUENCE</scope>
    <source>
        <strain evidence="5">ChiGjej1B1-22543</strain>
    </source>
</reference>
<comment type="caution">
    <text evidence="5">The sequence shown here is derived from an EMBL/GenBank/DDBJ whole genome shotgun (WGS) entry which is preliminary data.</text>
</comment>
<gene>
    <name evidence="5" type="ORF">IAC52_00015</name>
</gene>
<dbReference type="SUPFAM" id="SSF53822">
    <property type="entry name" value="Periplasmic binding protein-like I"/>
    <property type="match status" value="1"/>
</dbReference>
<proteinExistence type="inferred from homology"/>
<reference evidence="5" key="1">
    <citation type="submission" date="2020-10" db="EMBL/GenBank/DDBJ databases">
        <authorList>
            <person name="Gilroy R."/>
        </authorList>
    </citation>
    <scope>NUCLEOTIDE SEQUENCE</scope>
    <source>
        <strain evidence="5">ChiGjej1B1-22543</strain>
    </source>
</reference>
<dbReference type="AlphaFoldDB" id="A0A9D1LMN5"/>
<dbReference type="Pfam" id="PF13407">
    <property type="entry name" value="Peripla_BP_4"/>
    <property type="match status" value="1"/>
</dbReference>
<evidence type="ECO:0000313" key="6">
    <source>
        <dbReference type="Proteomes" id="UP000824070"/>
    </source>
</evidence>
<accession>A0A9D1LMN5</accession>
<evidence type="ECO:0000259" key="4">
    <source>
        <dbReference type="Pfam" id="PF13407"/>
    </source>
</evidence>
<dbReference type="Gene3D" id="3.40.50.2300">
    <property type="match status" value="2"/>
</dbReference>
<name>A0A9D1LMN5_9FIRM</name>
<dbReference type="PROSITE" id="PS51257">
    <property type="entry name" value="PROKAR_LIPOPROTEIN"/>
    <property type="match status" value="1"/>
</dbReference>
<comment type="similarity">
    <text evidence="2">Belongs to the bacterial solute-binding protein 2 family.</text>
</comment>